<organism evidence="1 2">
    <name type="scientific">Panicum virgatum</name>
    <name type="common">Blackwell switchgrass</name>
    <dbReference type="NCBI Taxonomy" id="38727"/>
    <lineage>
        <taxon>Eukaryota</taxon>
        <taxon>Viridiplantae</taxon>
        <taxon>Streptophyta</taxon>
        <taxon>Embryophyta</taxon>
        <taxon>Tracheophyta</taxon>
        <taxon>Spermatophyta</taxon>
        <taxon>Magnoliopsida</taxon>
        <taxon>Liliopsida</taxon>
        <taxon>Poales</taxon>
        <taxon>Poaceae</taxon>
        <taxon>PACMAD clade</taxon>
        <taxon>Panicoideae</taxon>
        <taxon>Panicodae</taxon>
        <taxon>Paniceae</taxon>
        <taxon>Panicinae</taxon>
        <taxon>Panicum</taxon>
        <taxon>Panicum sect. Hiantes</taxon>
    </lineage>
</organism>
<dbReference type="EMBL" id="CM029053">
    <property type="protein sequence ID" value="KAG2553322.1"/>
    <property type="molecule type" value="Genomic_DNA"/>
</dbReference>
<gene>
    <name evidence="1" type="ORF">PVAP13_9KG519626</name>
</gene>
<name>A0A8T0NZ91_PANVG</name>
<evidence type="ECO:0000313" key="2">
    <source>
        <dbReference type="Proteomes" id="UP000823388"/>
    </source>
</evidence>
<proteinExistence type="predicted"/>
<sequence length="111" mass="12515">MLGIKSVYTGGRKKNSGLSGSFVASSGSKLFMWCRLPTTFWLCLASRRLFKSICFPLFDLYSFFVWTIDDIFLDSGILHLKLVTATRLATCSKKHVAKTLEALMYNTETTI</sequence>
<dbReference type="Proteomes" id="UP000823388">
    <property type="component" value="Chromosome 9K"/>
</dbReference>
<evidence type="ECO:0000313" key="1">
    <source>
        <dbReference type="EMBL" id="KAG2553322.1"/>
    </source>
</evidence>
<keyword evidence="2" id="KW-1185">Reference proteome</keyword>
<protein>
    <submittedName>
        <fullName evidence="1">Uncharacterized protein</fullName>
    </submittedName>
</protein>
<dbReference type="AlphaFoldDB" id="A0A8T0NZ91"/>
<accession>A0A8T0NZ91</accession>
<reference evidence="1 2" key="1">
    <citation type="submission" date="2020-05" db="EMBL/GenBank/DDBJ databases">
        <title>WGS assembly of Panicum virgatum.</title>
        <authorList>
            <person name="Lovell J.T."/>
            <person name="Jenkins J."/>
            <person name="Shu S."/>
            <person name="Juenger T.E."/>
            <person name="Schmutz J."/>
        </authorList>
    </citation>
    <scope>NUCLEOTIDE SEQUENCE [LARGE SCALE GENOMIC DNA]</scope>
    <source>
        <strain evidence="2">cv. AP13</strain>
    </source>
</reference>
<comment type="caution">
    <text evidence="1">The sequence shown here is derived from an EMBL/GenBank/DDBJ whole genome shotgun (WGS) entry which is preliminary data.</text>
</comment>